<evidence type="ECO:0000313" key="2">
    <source>
        <dbReference type="Proteomes" id="UP000070442"/>
    </source>
</evidence>
<proteinExistence type="predicted"/>
<dbReference type="AlphaFoldDB" id="A0A134AL71"/>
<gene>
    <name evidence="1" type="ORF">HMPREF1863_00126</name>
</gene>
<dbReference type="EMBL" id="LSDG01000002">
    <property type="protein sequence ID" value="KXB68414.1"/>
    <property type="molecule type" value="Genomic_DNA"/>
</dbReference>
<protein>
    <submittedName>
        <fullName evidence="1">Uncharacterized protein</fullName>
    </submittedName>
</protein>
<accession>A0A134AL71</accession>
<name>A0A134AL71_9FIRM</name>
<comment type="caution">
    <text evidence="1">The sequence shown here is derived from an EMBL/GenBank/DDBJ whole genome shotgun (WGS) entry which is preliminary data.</text>
</comment>
<sequence length="125" mass="13358">MYHGGGVEGKFAFADFYGFAVFNEDHAIVADVVEVVHHGDGFFVGNDFNVRVTFDDRLQGRGMVGFHMVDDDIIQGAAAEDFGNVIHKFANGIDSYAVEEAGFAAAVEEVGVVADAVGQGPHSFK</sequence>
<evidence type="ECO:0000313" key="1">
    <source>
        <dbReference type="EMBL" id="KXB68414.1"/>
    </source>
</evidence>
<organism evidence="1 2">
    <name type="scientific">Aedoeadaptatus coxii</name>
    <dbReference type="NCBI Taxonomy" id="755172"/>
    <lineage>
        <taxon>Bacteria</taxon>
        <taxon>Bacillati</taxon>
        <taxon>Bacillota</taxon>
        <taxon>Tissierellia</taxon>
        <taxon>Tissierellales</taxon>
        <taxon>Peptoniphilaceae</taxon>
        <taxon>Aedoeadaptatus</taxon>
    </lineage>
</organism>
<dbReference type="Proteomes" id="UP000070442">
    <property type="component" value="Unassembled WGS sequence"/>
</dbReference>
<keyword evidence="2" id="KW-1185">Reference proteome</keyword>
<reference evidence="2" key="1">
    <citation type="submission" date="2016-01" db="EMBL/GenBank/DDBJ databases">
        <authorList>
            <person name="Mitreva M."/>
            <person name="Pepin K.H."/>
            <person name="Mihindukulasuriya K.A."/>
            <person name="Fulton R."/>
            <person name="Fronick C."/>
            <person name="O'Laughlin M."/>
            <person name="Miner T."/>
            <person name="Herter B."/>
            <person name="Rosa B.A."/>
            <person name="Cordes M."/>
            <person name="Tomlinson C."/>
            <person name="Wollam A."/>
            <person name="Palsikar V.B."/>
            <person name="Mardis E.R."/>
            <person name="Wilson R.K."/>
        </authorList>
    </citation>
    <scope>NUCLEOTIDE SEQUENCE [LARGE SCALE GENOMIC DNA]</scope>
    <source>
        <strain evidence="2">DNF00729</strain>
    </source>
</reference>